<dbReference type="SUPFAM" id="SSF53850">
    <property type="entry name" value="Periplasmic binding protein-like II"/>
    <property type="match status" value="1"/>
</dbReference>
<accession>A0A221SVB9</accession>
<dbReference type="Pfam" id="PF03466">
    <property type="entry name" value="LysR_substrate"/>
    <property type="match status" value="1"/>
</dbReference>
<keyword evidence="3" id="KW-0238">DNA-binding</keyword>
<dbReference type="PANTHER" id="PTHR30346">
    <property type="entry name" value="TRANSCRIPTIONAL DUAL REGULATOR HCAR-RELATED"/>
    <property type="match status" value="1"/>
</dbReference>
<dbReference type="CDD" id="cd05466">
    <property type="entry name" value="PBP2_LTTR_substrate"/>
    <property type="match status" value="1"/>
</dbReference>
<gene>
    <name evidence="7" type="ORF">DFI_05900</name>
</gene>
<comment type="similarity">
    <text evidence="1">Belongs to the LysR transcriptional regulatory family.</text>
</comment>
<dbReference type="GO" id="GO:0003677">
    <property type="term" value="F:DNA binding"/>
    <property type="evidence" value="ECO:0007669"/>
    <property type="project" value="UniProtKB-KW"/>
</dbReference>
<evidence type="ECO:0000259" key="6">
    <source>
        <dbReference type="PROSITE" id="PS50931"/>
    </source>
</evidence>
<dbReference type="PRINTS" id="PR00039">
    <property type="entry name" value="HTHLYSR"/>
</dbReference>
<feature type="region of interest" description="Disordered" evidence="5">
    <location>
        <begin position="304"/>
        <end position="326"/>
    </location>
</feature>
<protein>
    <submittedName>
        <fullName evidence="7">LysR family transcriptional regulator</fullName>
    </submittedName>
</protein>
<keyword evidence="4" id="KW-0804">Transcription</keyword>
<dbReference type="Gene3D" id="3.40.190.290">
    <property type="match status" value="1"/>
</dbReference>
<evidence type="ECO:0000256" key="5">
    <source>
        <dbReference type="SAM" id="MobiDB-lite"/>
    </source>
</evidence>
<dbReference type="PROSITE" id="PS50931">
    <property type="entry name" value="HTH_LYSR"/>
    <property type="match status" value="1"/>
</dbReference>
<dbReference type="EMBL" id="CP021081">
    <property type="protein sequence ID" value="ASN80594.1"/>
    <property type="molecule type" value="Genomic_DNA"/>
</dbReference>
<dbReference type="GO" id="GO:0032993">
    <property type="term" value="C:protein-DNA complex"/>
    <property type="evidence" value="ECO:0007669"/>
    <property type="project" value="TreeGrafter"/>
</dbReference>
<dbReference type="Proteomes" id="UP000259030">
    <property type="component" value="Chromosome"/>
</dbReference>
<name>A0A221SVB9_9DEIO</name>
<dbReference type="GO" id="GO:0003700">
    <property type="term" value="F:DNA-binding transcription factor activity"/>
    <property type="evidence" value="ECO:0007669"/>
    <property type="project" value="InterPro"/>
</dbReference>
<evidence type="ECO:0000256" key="2">
    <source>
        <dbReference type="ARBA" id="ARBA00023015"/>
    </source>
</evidence>
<dbReference type="RefSeq" id="WP_051307625.1">
    <property type="nucleotide sequence ID" value="NZ_CP021081.1"/>
</dbReference>
<evidence type="ECO:0000256" key="1">
    <source>
        <dbReference type="ARBA" id="ARBA00009437"/>
    </source>
</evidence>
<dbReference type="KEGG" id="dfc:DFI_05900"/>
<dbReference type="InterPro" id="IPR005119">
    <property type="entry name" value="LysR_subst-bd"/>
</dbReference>
<keyword evidence="2" id="KW-0805">Transcription regulation</keyword>
<feature type="domain" description="HTH lysR-type" evidence="6">
    <location>
        <begin position="14"/>
        <end position="71"/>
    </location>
</feature>
<dbReference type="Pfam" id="PF00126">
    <property type="entry name" value="HTH_1"/>
    <property type="match status" value="1"/>
</dbReference>
<evidence type="ECO:0000313" key="8">
    <source>
        <dbReference type="Proteomes" id="UP000259030"/>
    </source>
</evidence>
<organism evidence="7 8">
    <name type="scientific">Deinococcus ficus</name>
    <dbReference type="NCBI Taxonomy" id="317577"/>
    <lineage>
        <taxon>Bacteria</taxon>
        <taxon>Thermotogati</taxon>
        <taxon>Deinococcota</taxon>
        <taxon>Deinococci</taxon>
        <taxon>Deinococcales</taxon>
        <taxon>Deinococcaceae</taxon>
        <taxon>Deinococcus</taxon>
    </lineage>
</organism>
<dbReference type="InterPro" id="IPR036388">
    <property type="entry name" value="WH-like_DNA-bd_sf"/>
</dbReference>
<evidence type="ECO:0000256" key="3">
    <source>
        <dbReference type="ARBA" id="ARBA00023125"/>
    </source>
</evidence>
<proteinExistence type="inferred from homology"/>
<dbReference type="AlphaFoldDB" id="A0A221SVB9"/>
<keyword evidence="8" id="KW-1185">Reference proteome</keyword>
<dbReference type="InterPro" id="IPR036390">
    <property type="entry name" value="WH_DNA-bd_sf"/>
</dbReference>
<dbReference type="PANTHER" id="PTHR30346:SF28">
    <property type="entry name" value="HTH-TYPE TRANSCRIPTIONAL REGULATOR CYNR"/>
    <property type="match status" value="1"/>
</dbReference>
<dbReference type="STRING" id="317577.GCA_000419625_02751"/>
<sequence>MARSPRPDAVSPTPTLAQLRALVAVTDAGGFSEAAAELGVSQSTLSEAVGKLEDLAGRPLLRRGPAGTVPTGAGARVLGHARAALQAAADVMLAAQEPDELRGTLRIASYRSAATHLLPPALVAFRARHPGVRVQLLDSEADACGGGEHAVRSGVVDVAVVVRDDLSDLTLQPLAHDEYLFVAPQSRGEHPVVIEEIGQQTLFLPPSRDTCHLRIRAYLNGHGLSLTNLVENGQDSVILSMVAHGLGVTIMPRLALLPLPPGLLTLPLPVPLLRPLALAVQPQRAQLPVIRAFTDTLIRTLNAPAGAGGPPLPQPAGRAADPAQLH</sequence>
<evidence type="ECO:0000313" key="7">
    <source>
        <dbReference type="EMBL" id="ASN80594.1"/>
    </source>
</evidence>
<reference evidence="7 8" key="1">
    <citation type="submission" date="2017-05" db="EMBL/GenBank/DDBJ databases">
        <title>The complete genome sequence of Deinococcus ficus isolated from the rhizosphere of the Ficus religiosa L. in Taiwan.</title>
        <authorList>
            <person name="Wu K.-M."/>
            <person name="Liao T.-L."/>
            <person name="Liu Y.-M."/>
            <person name="Young C.-C."/>
            <person name="Tsai S.-F."/>
        </authorList>
    </citation>
    <scope>NUCLEOTIDE SEQUENCE [LARGE SCALE GENOMIC DNA]</scope>
    <source>
        <strain evidence="7 8">CC-FR2-10</strain>
    </source>
</reference>
<dbReference type="Gene3D" id="1.10.10.10">
    <property type="entry name" value="Winged helix-like DNA-binding domain superfamily/Winged helix DNA-binding domain"/>
    <property type="match status" value="1"/>
</dbReference>
<dbReference type="SUPFAM" id="SSF46785">
    <property type="entry name" value="Winged helix' DNA-binding domain"/>
    <property type="match status" value="1"/>
</dbReference>
<dbReference type="InterPro" id="IPR000847">
    <property type="entry name" value="LysR_HTH_N"/>
</dbReference>
<evidence type="ECO:0000256" key="4">
    <source>
        <dbReference type="ARBA" id="ARBA00023163"/>
    </source>
</evidence>